<keyword evidence="2" id="KW-0442">Lipid degradation</keyword>
<evidence type="ECO:0000256" key="2">
    <source>
        <dbReference type="ARBA" id="ARBA00022963"/>
    </source>
</evidence>
<evidence type="ECO:0000256" key="1">
    <source>
        <dbReference type="ARBA" id="ARBA00022801"/>
    </source>
</evidence>
<dbReference type="InterPro" id="IPR002641">
    <property type="entry name" value="PNPLA_dom"/>
</dbReference>
<sequence>MVSVGLVLGGGGVTGASFHFGTLLALEMATGWSPKSADVIIGTSCGSFVAAMIRHGQLDIETFVGESRTQSAMTDRLRSKVYRKARPRGFGRWIKSGILPALKHRPDLSLVLGSPGIYRTDGLVEWVEDSIGDAADGWPEAPTVIVAYDLKTRQRAPFGTTALPDVPIKMAVAASSAVPLVFDPVEIDGRWYVDGGVASGTSADLVLAHPDPLDLVLVIAPLASETKRSGARFYESMFDRAGKSALEAEIEMIHHNWPTTDVLVLRPDEDVMKVTRPNPMAIGNAVPAFLTTLGSMDTELARPEVWSILRRHLVTEPVADR</sequence>
<dbReference type="EMBL" id="UOEK01000455">
    <property type="protein sequence ID" value="VAW08289.1"/>
    <property type="molecule type" value="Genomic_DNA"/>
</dbReference>
<dbReference type="GO" id="GO:0016042">
    <property type="term" value="P:lipid catabolic process"/>
    <property type="evidence" value="ECO:0007669"/>
    <property type="project" value="UniProtKB-KW"/>
</dbReference>
<evidence type="ECO:0000256" key="3">
    <source>
        <dbReference type="ARBA" id="ARBA00023098"/>
    </source>
</evidence>
<proteinExistence type="predicted"/>
<organism evidence="5">
    <name type="scientific">hydrothermal vent metagenome</name>
    <dbReference type="NCBI Taxonomy" id="652676"/>
    <lineage>
        <taxon>unclassified sequences</taxon>
        <taxon>metagenomes</taxon>
        <taxon>ecological metagenomes</taxon>
    </lineage>
</organism>
<keyword evidence="1" id="KW-0378">Hydrolase</keyword>
<dbReference type="PANTHER" id="PTHR14226">
    <property type="entry name" value="NEUROPATHY TARGET ESTERASE/SWISS CHEESE D.MELANOGASTER"/>
    <property type="match status" value="1"/>
</dbReference>
<dbReference type="Pfam" id="PF01734">
    <property type="entry name" value="Patatin"/>
    <property type="match status" value="1"/>
</dbReference>
<dbReference type="PANTHER" id="PTHR14226:SF57">
    <property type="entry name" value="BLR7027 PROTEIN"/>
    <property type="match status" value="1"/>
</dbReference>
<reference evidence="5" key="1">
    <citation type="submission" date="2018-06" db="EMBL/GenBank/DDBJ databases">
        <authorList>
            <person name="Zhirakovskaya E."/>
        </authorList>
    </citation>
    <scope>NUCLEOTIDE SEQUENCE</scope>
</reference>
<evidence type="ECO:0000313" key="5">
    <source>
        <dbReference type="EMBL" id="VAW08289.1"/>
    </source>
</evidence>
<dbReference type="InterPro" id="IPR016035">
    <property type="entry name" value="Acyl_Trfase/lysoPLipase"/>
</dbReference>
<dbReference type="AlphaFoldDB" id="A0A3B0T7Q1"/>
<feature type="domain" description="PNPLA" evidence="4">
    <location>
        <begin position="7"/>
        <end position="207"/>
    </location>
</feature>
<dbReference type="GO" id="GO:0016787">
    <property type="term" value="F:hydrolase activity"/>
    <property type="evidence" value="ECO:0007669"/>
    <property type="project" value="UniProtKB-KW"/>
</dbReference>
<dbReference type="SUPFAM" id="SSF52151">
    <property type="entry name" value="FabD/lysophospholipase-like"/>
    <property type="match status" value="1"/>
</dbReference>
<protein>
    <recommendedName>
        <fullName evidence="4">PNPLA domain-containing protein</fullName>
    </recommendedName>
</protein>
<dbReference type="PROSITE" id="PS51635">
    <property type="entry name" value="PNPLA"/>
    <property type="match status" value="1"/>
</dbReference>
<name>A0A3B0T7Q1_9ZZZZ</name>
<accession>A0A3B0T7Q1</accession>
<evidence type="ECO:0000259" key="4">
    <source>
        <dbReference type="PROSITE" id="PS51635"/>
    </source>
</evidence>
<dbReference type="InterPro" id="IPR050301">
    <property type="entry name" value="NTE"/>
</dbReference>
<dbReference type="Gene3D" id="3.40.1090.10">
    <property type="entry name" value="Cytosolic phospholipase A2 catalytic domain"/>
    <property type="match status" value="2"/>
</dbReference>
<gene>
    <name evidence="5" type="ORF">MNBD_ACTINO02-1889</name>
</gene>
<keyword evidence="3" id="KW-0443">Lipid metabolism</keyword>